<feature type="compositionally biased region" description="Basic and acidic residues" evidence="6">
    <location>
        <begin position="763"/>
        <end position="798"/>
    </location>
</feature>
<name>A0A4U5V923_COLLU</name>
<dbReference type="Pfam" id="PF12068">
    <property type="entry name" value="PH_RBD"/>
    <property type="match status" value="1"/>
</dbReference>
<dbReference type="PROSITE" id="PS50826">
    <property type="entry name" value="RUN"/>
    <property type="match status" value="1"/>
</dbReference>
<dbReference type="Pfam" id="PF00566">
    <property type="entry name" value="RabGAP-TBC"/>
    <property type="match status" value="1"/>
</dbReference>
<feature type="region of interest" description="Disordered" evidence="6">
    <location>
        <begin position="696"/>
        <end position="824"/>
    </location>
</feature>
<feature type="compositionally biased region" description="Polar residues" evidence="6">
    <location>
        <begin position="703"/>
        <end position="712"/>
    </location>
</feature>
<dbReference type="FunFam" id="1.20.58.900:FF:000002">
    <property type="entry name" value="small G protein signaling modulator 1"/>
    <property type="match status" value="1"/>
</dbReference>
<dbReference type="EMBL" id="CM014093">
    <property type="protein sequence ID" value="TKS84477.1"/>
    <property type="molecule type" value="Genomic_DNA"/>
</dbReference>
<dbReference type="Proteomes" id="UP000298787">
    <property type="component" value="Chromosome 16"/>
</dbReference>
<dbReference type="InterPro" id="IPR035969">
    <property type="entry name" value="Rab-GAP_TBC_sf"/>
</dbReference>
<dbReference type="FunFam" id="1.10.8.270:FF:000006">
    <property type="entry name" value="Small G protein signaling modulator 2"/>
    <property type="match status" value="1"/>
</dbReference>
<dbReference type="InterPro" id="IPR037745">
    <property type="entry name" value="SGSM1/2"/>
</dbReference>
<keyword evidence="3" id="KW-0963">Cytoplasm</keyword>
<dbReference type="SMART" id="SM00164">
    <property type="entry name" value="TBC"/>
    <property type="match status" value="1"/>
</dbReference>
<feature type="compositionally biased region" description="Low complexity" evidence="6">
    <location>
        <begin position="725"/>
        <end position="742"/>
    </location>
</feature>
<evidence type="ECO:0000313" key="10">
    <source>
        <dbReference type="Proteomes" id="UP000298787"/>
    </source>
</evidence>
<feature type="compositionally biased region" description="Polar residues" evidence="6">
    <location>
        <begin position="886"/>
        <end position="903"/>
    </location>
</feature>
<dbReference type="PANTHER" id="PTHR22957:SF187">
    <property type="entry name" value="SMALL G PROTEIN SIGNALING MODULATOR 1"/>
    <property type="match status" value="1"/>
</dbReference>
<dbReference type="OrthoDB" id="10264062at2759"/>
<feature type="coiled-coil region" evidence="5">
    <location>
        <begin position="80"/>
        <end position="107"/>
    </location>
</feature>
<keyword evidence="5" id="KW-0175">Coiled coil</keyword>
<proteinExistence type="inferred from homology"/>
<dbReference type="CDD" id="cd15784">
    <property type="entry name" value="PH_RUTBC"/>
    <property type="match status" value="1"/>
</dbReference>
<feature type="region of interest" description="Disordered" evidence="6">
    <location>
        <begin position="846"/>
        <end position="911"/>
    </location>
</feature>
<evidence type="ECO:0000256" key="1">
    <source>
        <dbReference type="ARBA" id="ARBA00004496"/>
    </source>
</evidence>
<dbReference type="FunFam" id="1.10.472.80:FF:000004">
    <property type="entry name" value="Small G protein signaling modulator 1"/>
    <property type="match status" value="1"/>
</dbReference>
<dbReference type="PROSITE" id="PS50086">
    <property type="entry name" value="TBC_RABGAP"/>
    <property type="match status" value="1"/>
</dbReference>
<feature type="compositionally biased region" description="Low complexity" evidence="6">
    <location>
        <begin position="942"/>
        <end position="961"/>
    </location>
</feature>
<feature type="region of interest" description="Disordered" evidence="6">
    <location>
        <begin position="614"/>
        <end position="663"/>
    </location>
</feature>
<dbReference type="STRING" id="240159.A0A4U5V923"/>
<dbReference type="InterPro" id="IPR037213">
    <property type="entry name" value="Run_dom_sf"/>
</dbReference>
<protein>
    <submittedName>
        <fullName evidence="9">Small G protein signaling modulator 1 RUN and TBC1 domain-containing protein 2</fullName>
    </submittedName>
</protein>
<feature type="region of interest" description="Disordered" evidence="6">
    <location>
        <begin position="1025"/>
        <end position="1069"/>
    </location>
</feature>
<sequence>MGEAETRQKLLRNVKKEVKQIMEEAVTRKFVHADSSHIISFCAVVEACMLHGLKRRIAGLLCSNKVAALFMKAAKSFSPAEELCHKVQELEQIIENSKQNSSSLSNDRNRQSKLANLPPQALKHLWIRTALMEKLLDKIVLYLVENSSAFYEKEAMLMDPVDGPILASLLVGPCALEYTKVKTADHFWTDPSADELVQRHRIHSGHCRQDSPSRRPALIQKRQSSGSMDDRPLMWVRDYVESLHQNSRATLLFGKNNVLVQPRDDMEAIPGYLSLHQTADLMTLKWTPNQLMNGNVGELDSEKSVYWDYAMTIRLEEIVYLHCHQQVNSGGTVVLVSQDGIQRPPLHFPKGGHLLQFLTCLETGLLPHGQLDPPLWNQRGKGKVFPKLRKRSPQGSCDSVSDKEDDEATDYVFRILFPGNPMEFMALELMDQGVNMWQPTPRKSSCSSCSQNGSSDGSLPNGCNQERAPLKLLCDTMKYQIISRAFYGWLAYCRHLSTVRTHLSALVNTTIVDPDVPCGARGGLSVEVWGKFLKDSSAYEEKEIHRLVYFGGVAPSLRKEVWPFLLGHYQFTMTEKCRLEIDEQMRTMYEQTMKDWQGCEAIVRQREREKHAEAVARCSSGASVERGPVQRDSTISTDSSLSSSSDQQNANSQSDSSSSAQVFGSVEAVDQIETEPTAEEGEVQLSSSLKDITSNAADAPQLPSCNPSTPGLSNPHPDSENNALVTESAVTSTTSQQSAETSEVLKEKTPTESQAGGENVTDPEVKDKVSETEREAVSESKVDKDCDKSQETSEPDEKPEVEEKDATTNDQSEDLKAVDTNMNLRSVPEKTNVLKLETEIHNEYFQAPPLGQTLSFQAQKSKSDMEGAPEEDANPQSETKPDITENPETTSEKSQMSTACTAESEQKDAGATVCDLAEIKKAAEIPFEKPGSNSPVRQVLNALQSASRGSLSLSSRQSPDTADSDDSPSALEMEDIPAGITCVNSEDIKARPLAGLAAPPVSFAQREKMASVDLVLDHHLDTACNTSPEGTDLGLSEEEPEMENVLTEPESAEAGGDTKHDESSEEQTYSQETLDMYLINLHRIDKDVRRCDRAYWYFTPDNLDKLRNIMCSYVWQHLDTGYVQGMCDLLAPLLVILDDEVMAFSCFTELMKRMNQNFPHGGAMDSHFANMRSLIQILDSELFELMQQNGDYTHFYFCYRWFLLDFKREMVYDDVFSLWETIWAAKYTSSEHFVLFVALALVEMYRDIILENNMDFTDIIKFFNEMAERHNVPQVLMMARDLVQKVQTLIENK</sequence>
<dbReference type="SMART" id="SM00593">
    <property type="entry name" value="RUN"/>
    <property type="match status" value="1"/>
</dbReference>
<dbReference type="Pfam" id="PF02759">
    <property type="entry name" value="RUN"/>
    <property type="match status" value="1"/>
</dbReference>
<gene>
    <name evidence="9" type="ORF">D9C73_018755</name>
</gene>
<evidence type="ECO:0000256" key="4">
    <source>
        <dbReference type="ARBA" id="ARBA00034124"/>
    </source>
</evidence>
<dbReference type="Gene3D" id="1.10.472.80">
    <property type="entry name" value="Ypt/Rab-GAP domain of gyp1p, domain 3"/>
    <property type="match status" value="1"/>
</dbReference>
<evidence type="ECO:0000259" key="8">
    <source>
        <dbReference type="PROSITE" id="PS50826"/>
    </source>
</evidence>
<reference evidence="9 10" key="1">
    <citation type="submission" date="2019-01" db="EMBL/GenBank/DDBJ databases">
        <title>Genome Assembly of Collichthys lucidus.</title>
        <authorList>
            <person name="Cai M."/>
            <person name="Xiao S."/>
        </authorList>
    </citation>
    <scope>NUCLEOTIDE SEQUENCE [LARGE SCALE GENOMIC DNA]</scope>
    <source>
        <strain evidence="9">JT15FE1705JMU</strain>
        <tissue evidence="9">Muscle</tissue>
    </source>
</reference>
<feature type="domain" description="RUN" evidence="8">
    <location>
        <begin position="32"/>
        <end position="186"/>
    </location>
</feature>
<dbReference type="Gene3D" id="2.30.29.230">
    <property type="match status" value="1"/>
</dbReference>
<accession>A0A4U5V923</accession>
<dbReference type="SUPFAM" id="SSF140741">
    <property type="entry name" value="RUN domain-like"/>
    <property type="match status" value="1"/>
</dbReference>
<feature type="compositionally biased region" description="Low complexity" evidence="6">
    <location>
        <begin position="632"/>
        <end position="661"/>
    </location>
</feature>
<dbReference type="InterPro" id="IPR004012">
    <property type="entry name" value="Run_dom"/>
</dbReference>
<feature type="region of interest" description="Disordered" evidence="6">
    <location>
        <begin position="203"/>
        <end position="229"/>
    </location>
</feature>
<dbReference type="Gene3D" id="1.10.8.270">
    <property type="entry name" value="putative rabgap domain of human tbc1 domain family member 14 like domains"/>
    <property type="match status" value="1"/>
</dbReference>
<dbReference type="GO" id="GO:0005096">
    <property type="term" value="F:GTPase activator activity"/>
    <property type="evidence" value="ECO:0007669"/>
    <property type="project" value="UniProtKB-KW"/>
</dbReference>
<dbReference type="GO" id="GO:0031410">
    <property type="term" value="C:cytoplasmic vesicle"/>
    <property type="evidence" value="ECO:0007669"/>
    <property type="project" value="UniProtKB-ARBA"/>
</dbReference>
<dbReference type="InterPro" id="IPR021935">
    <property type="entry name" value="SGSM1/2_RBD"/>
</dbReference>
<comment type="similarity">
    <text evidence="4">Belongs to the RUTBC family.</text>
</comment>
<dbReference type="Gene3D" id="1.20.58.900">
    <property type="match status" value="1"/>
</dbReference>
<evidence type="ECO:0000259" key="7">
    <source>
        <dbReference type="PROSITE" id="PS50086"/>
    </source>
</evidence>
<comment type="subcellular location">
    <subcellularLocation>
        <location evidence="1">Cytoplasm</location>
    </subcellularLocation>
</comment>
<evidence type="ECO:0000313" key="9">
    <source>
        <dbReference type="EMBL" id="TKS84477.1"/>
    </source>
</evidence>
<dbReference type="InterPro" id="IPR000195">
    <property type="entry name" value="Rab-GAP-TBC_dom"/>
</dbReference>
<feature type="domain" description="Rab-GAP TBC" evidence="7">
    <location>
        <begin position="1065"/>
        <end position="1226"/>
    </location>
</feature>
<dbReference type="FunFam" id="2.30.29.230:FF:000001">
    <property type="entry name" value="Small G protein signaling modulator 2"/>
    <property type="match status" value="1"/>
</dbReference>
<organism evidence="9 10">
    <name type="scientific">Collichthys lucidus</name>
    <name type="common">Big head croaker</name>
    <name type="synonym">Sciaena lucida</name>
    <dbReference type="NCBI Taxonomy" id="240159"/>
    <lineage>
        <taxon>Eukaryota</taxon>
        <taxon>Metazoa</taxon>
        <taxon>Chordata</taxon>
        <taxon>Craniata</taxon>
        <taxon>Vertebrata</taxon>
        <taxon>Euteleostomi</taxon>
        <taxon>Actinopterygii</taxon>
        <taxon>Neopterygii</taxon>
        <taxon>Teleostei</taxon>
        <taxon>Neoteleostei</taxon>
        <taxon>Acanthomorphata</taxon>
        <taxon>Eupercaria</taxon>
        <taxon>Sciaenidae</taxon>
        <taxon>Collichthys</taxon>
    </lineage>
</organism>
<evidence type="ECO:0000256" key="3">
    <source>
        <dbReference type="ARBA" id="ARBA00022490"/>
    </source>
</evidence>
<evidence type="ECO:0000256" key="6">
    <source>
        <dbReference type="SAM" id="MobiDB-lite"/>
    </source>
</evidence>
<keyword evidence="2" id="KW-0343">GTPase activation</keyword>
<evidence type="ECO:0000256" key="2">
    <source>
        <dbReference type="ARBA" id="ARBA00022468"/>
    </source>
</evidence>
<keyword evidence="10" id="KW-1185">Reference proteome</keyword>
<feature type="region of interest" description="Disordered" evidence="6">
    <location>
        <begin position="923"/>
        <end position="971"/>
    </location>
</feature>
<dbReference type="SUPFAM" id="SSF47923">
    <property type="entry name" value="Ypt/Rab-GAP domain of gyp1p"/>
    <property type="match status" value="2"/>
</dbReference>
<evidence type="ECO:0000256" key="5">
    <source>
        <dbReference type="SAM" id="Coils"/>
    </source>
</evidence>
<dbReference type="PANTHER" id="PTHR22957">
    <property type="entry name" value="TBC1 DOMAIN FAMILY MEMBER GTPASE-ACTIVATING PROTEIN"/>
    <property type="match status" value="1"/>
</dbReference>